<dbReference type="PROSITE" id="PS51123">
    <property type="entry name" value="OMPA_2"/>
    <property type="match status" value="1"/>
</dbReference>
<comment type="subcellular location">
    <subcellularLocation>
        <location evidence="1">Cell outer membrane</location>
    </subcellularLocation>
</comment>
<dbReference type="PRINTS" id="PR01023">
    <property type="entry name" value="NAFLGMOTY"/>
</dbReference>
<dbReference type="PRINTS" id="PR01021">
    <property type="entry name" value="OMPADOMAIN"/>
</dbReference>
<dbReference type="SUPFAM" id="SSF103647">
    <property type="entry name" value="TSP type-3 repeat"/>
    <property type="match status" value="1"/>
</dbReference>
<dbReference type="Pfam" id="PF00691">
    <property type="entry name" value="OmpA"/>
    <property type="match status" value="1"/>
</dbReference>
<evidence type="ECO:0000313" key="8">
    <source>
        <dbReference type="Proteomes" id="UP000198623"/>
    </source>
</evidence>
<dbReference type="Proteomes" id="UP000198623">
    <property type="component" value="Unassembled WGS sequence"/>
</dbReference>
<dbReference type="RefSeq" id="WP_177201092.1">
    <property type="nucleotide sequence ID" value="NZ_FOOU01000003.1"/>
</dbReference>
<feature type="domain" description="OmpA-like" evidence="6">
    <location>
        <begin position="146"/>
        <end position="260"/>
    </location>
</feature>
<name>A0A1I2NQA7_9GAMM</name>
<dbReference type="PANTHER" id="PTHR30329">
    <property type="entry name" value="STATOR ELEMENT OF FLAGELLAR MOTOR COMPLEX"/>
    <property type="match status" value="1"/>
</dbReference>
<accession>A0A1I2NQA7</accession>
<reference evidence="8" key="1">
    <citation type="submission" date="2016-10" db="EMBL/GenBank/DDBJ databases">
        <authorList>
            <person name="Varghese N."/>
            <person name="Submissions S."/>
        </authorList>
    </citation>
    <scope>NUCLEOTIDE SEQUENCE [LARGE SCALE GENOMIC DNA]</scope>
    <source>
        <strain evidence="8">CGMCC 1.10971</strain>
    </source>
</reference>
<gene>
    <name evidence="7" type="ORF">SAMN05216175_10354</name>
</gene>
<dbReference type="InterPro" id="IPR006664">
    <property type="entry name" value="OMP_bac"/>
</dbReference>
<evidence type="ECO:0000256" key="2">
    <source>
        <dbReference type="ARBA" id="ARBA00022729"/>
    </source>
</evidence>
<keyword evidence="8" id="KW-1185">Reference proteome</keyword>
<dbReference type="EMBL" id="FOOU01000003">
    <property type="protein sequence ID" value="SFG05868.1"/>
    <property type="molecule type" value="Genomic_DNA"/>
</dbReference>
<dbReference type="PANTHER" id="PTHR30329:SF21">
    <property type="entry name" value="LIPOPROTEIN YIAD-RELATED"/>
    <property type="match status" value="1"/>
</dbReference>
<keyword evidence="2" id="KW-0732">Signal</keyword>
<evidence type="ECO:0000256" key="1">
    <source>
        <dbReference type="ARBA" id="ARBA00004442"/>
    </source>
</evidence>
<dbReference type="InterPro" id="IPR036737">
    <property type="entry name" value="OmpA-like_sf"/>
</dbReference>
<dbReference type="GO" id="GO:0009279">
    <property type="term" value="C:cell outer membrane"/>
    <property type="evidence" value="ECO:0007669"/>
    <property type="project" value="UniProtKB-SubCell"/>
</dbReference>
<evidence type="ECO:0000256" key="4">
    <source>
        <dbReference type="ARBA" id="ARBA00023237"/>
    </source>
</evidence>
<dbReference type="GO" id="GO:0007155">
    <property type="term" value="P:cell adhesion"/>
    <property type="evidence" value="ECO:0007669"/>
    <property type="project" value="InterPro"/>
</dbReference>
<dbReference type="InterPro" id="IPR006665">
    <property type="entry name" value="OmpA-like"/>
</dbReference>
<dbReference type="InterPro" id="IPR003367">
    <property type="entry name" value="Thrombospondin_3-like_rpt"/>
</dbReference>
<dbReference type="InterPro" id="IPR028974">
    <property type="entry name" value="TSP_type-3_rpt"/>
</dbReference>
<dbReference type="AlphaFoldDB" id="A0A1I2NQA7"/>
<evidence type="ECO:0000256" key="5">
    <source>
        <dbReference type="PROSITE-ProRule" id="PRU00473"/>
    </source>
</evidence>
<keyword evidence="4" id="KW-0998">Cell outer membrane</keyword>
<protein>
    <submittedName>
        <fullName evidence="7">OmpA-OmpF porin, OOP family</fullName>
    </submittedName>
</protein>
<dbReference type="InterPro" id="IPR050330">
    <property type="entry name" value="Bact_OuterMem_StrucFunc"/>
</dbReference>
<keyword evidence="3 5" id="KW-0472">Membrane</keyword>
<dbReference type="Gene3D" id="3.30.1330.60">
    <property type="entry name" value="OmpA-like domain"/>
    <property type="match status" value="1"/>
</dbReference>
<dbReference type="Pfam" id="PF02412">
    <property type="entry name" value="TSP_3"/>
    <property type="match status" value="1"/>
</dbReference>
<evidence type="ECO:0000313" key="7">
    <source>
        <dbReference type="EMBL" id="SFG05868.1"/>
    </source>
</evidence>
<dbReference type="CDD" id="cd07185">
    <property type="entry name" value="OmpA_C-like"/>
    <property type="match status" value="1"/>
</dbReference>
<organism evidence="7 8">
    <name type="scientific">Neptunomonas qingdaonensis</name>
    <dbReference type="NCBI Taxonomy" id="1045558"/>
    <lineage>
        <taxon>Bacteria</taxon>
        <taxon>Pseudomonadati</taxon>
        <taxon>Pseudomonadota</taxon>
        <taxon>Gammaproteobacteria</taxon>
        <taxon>Oceanospirillales</taxon>
        <taxon>Oceanospirillaceae</taxon>
        <taxon>Neptunomonas</taxon>
    </lineage>
</organism>
<sequence length="260" mass="26973">MNVKGKSLLGMLTLLVFVTGCAERPSVKWQQSKPLCVVAGALAGGAVAGAADNKAALGVLLGAGVAYFACDAGSVCEGGEVQTSYGCESDSDRDGVYDSSDECPNSILGARVNSVGCVDEDEDGVLDKSDACLMTPANTIVDQTGCPVVAKISLEGVNFEYKSSGLTHDSKSILDAAVEKLNNTSVNFVIEGHTDSIASQAYNLDLSLARAQSVLNYLQAAGVASERMTAIGYGETQPIASNQTDEGRASNRRVVFNLND</sequence>
<proteinExistence type="predicted"/>
<evidence type="ECO:0000259" key="6">
    <source>
        <dbReference type="PROSITE" id="PS51123"/>
    </source>
</evidence>
<dbReference type="SUPFAM" id="SSF103088">
    <property type="entry name" value="OmpA-like"/>
    <property type="match status" value="1"/>
</dbReference>
<dbReference type="STRING" id="1045558.SAMN05216175_10354"/>
<dbReference type="PROSITE" id="PS51257">
    <property type="entry name" value="PROKAR_LIPOPROTEIN"/>
    <property type="match status" value="1"/>
</dbReference>
<dbReference type="GO" id="GO:0005509">
    <property type="term" value="F:calcium ion binding"/>
    <property type="evidence" value="ECO:0007669"/>
    <property type="project" value="InterPro"/>
</dbReference>
<evidence type="ECO:0000256" key="3">
    <source>
        <dbReference type="ARBA" id="ARBA00023136"/>
    </source>
</evidence>